<dbReference type="InterPro" id="IPR028325">
    <property type="entry name" value="VG_K_chnl"/>
</dbReference>
<dbReference type="EMBL" id="BNCJ01000001">
    <property type="protein sequence ID" value="GHF33916.1"/>
    <property type="molecule type" value="Genomic_DNA"/>
</dbReference>
<feature type="transmembrane region" description="Helical" evidence="8">
    <location>
        <begin position="21"/>
        <end position="42"/>
    </location>
</feature>
<comment type="subcellular location">
    <subcellularLocation>
        <location evidence="1">Membrane</location>
        <topology evidence="1">Multi-pass membrane protein</topology>
    </subcellularLocation>
</comment>
<feature type="transmembrane region" description="Helical" evidence="8">
    <location>
        <begin position="170"/>
        <end position="189"/>
    </location>
</feature>
<dbReference type="PANTHER" id="PTHR11537:SF254">
    <property type="entry name" value="POTASSIUM VOLTAGE-GATED CHANNEL PROTEIN SHAB"/>
    <property type="match status" value="1"/>
</dbReference>
<dbReference type="SUPFAM" id="SSF81324">
    <property type="entry name" value="Voltage-gated potassium channels"/>
    <property type="match status" value="1"/>
</dbReference>
<feature type="domain" description="Potassium channel" evidence="9">
    <location>
        <begin position="143"/>
        <end position="216"/>
    </location>
</feature>
<feature type="transmembrane region" description="Helical" evidence="8">
    <location>
        <begin position="48"/>
        <end position="69"/>
    </location>
</feature>
<sequence length="255" mass="28839">MAALTHLQSLYEDDTPEAHRFRYGLLGFDIATVMFVIGTSFFPHTDVIEAMDAVLGALILSDFAFRFWIEKRKKRFFLRLTSWADIVAMVSFLAPIAGEGFGFLRILRTLRLLHTYELLARLRQDFAYFRRHEEVVLATVNLFVFLFVMTGLIYALQYGVNPQIANYADALYFTVTTLTTTGFGDITLTGTSGRMLSVGVMIVGVTLFLRLATVLFRPTKVRQECETCGLMLHDPDAVHCKHCGETIRIKTEGVV</sequence>
<dbReference type="PANTHER" id="PTHR11537">
    <property type="entry name" value="VOLTAGE-GATED POTASSIUM CHANNEL"/>
    <property type="match status" value="1"/>
</dbReference>
<evidence type="ECO:0000256" key="8">
    <source>
        <dbReference type="SAM" id="Phobius"/>
    </source>
</evidence>
<evidence type="ECO:0000313" key="10">
    <source>
        <dbReference type="EMBL" id="GHF33916.1"/>
    </source>
</evidence>
<dbReference type="GO" id="GO:0001508">
    <property type="term" value="P:action potential"/>
    <property type="evidence" value="ECO:0007669"/>
    <property type="project" value="TreeGrafter"/>
</dbReference>
<evidence type="ECO:0000313" key="11">
    <source>
        <dbReference type="Proteomes" id="UP000626220"/>
    </source>
</evidence>
<accession>A0A8J3GU32</accession>
<organism evidence="10 11">
    <name type="scientific">Seohaeicola zhoushanensis</name>
    <dbReference type="NCBI Taxonomy" id="1569283"/>
    <lineage>
        <taxon>Bacteria</taxon>
        <taxon>Pseudomonadati</taxon>
        <taxon>Pseudomonadota</taxon>
        <taxon>Alphaproteobacteria</taxon>
        <taxon>Rhodobacterales</taxon>
        <taxon>Roseobacteraceae</taxon>
        <taxon>Seohaeicola</taxon>
    </lineage>
</organism>
<evidence type="ECO:0000256" key="2">
    <source>
        <dbReference type="ARBA" id="ARBA00022448"/>
    </source>
</evidence>
<reference evidence="10" key="1">
    <citation type="journal article" date="2014" name="Int. J. Syst. Evol. Microbiol.">
        <title>Complete genome sequence of Corynebacterium casei LMG S-19264T (=DSM 44701T), isolated from a smear-ripened cheese.</title>
        <authorList>
            <consortium name="US DOE Joint Genome Institute (JGI-PGF)"/>
            <person name="Walter F."/>
            <person name="Albersmeier A."/>
            <person name="Kalinowski J."/>
            <person name="Ruckert C."/>
        </authorList>
    </citation>
    <scope>NUCLEOTIDE SEQUENCE</scope>
    <source>
        <strain evidence="10">KCTC 42650</strain>
    </source>
</reference>
<proteinExistence type="predicted"/>
<gene>
    <name evidence="10" type="ORF">GCM10017056_01690</name>
</gene>
<name>A0A8J3GU32_9RHOB</name>
<comment type="caution">
    <text evidence="10">The sequence shown here is derived from an EMBL/GenBank/DDBJ whole genome shotgun (WGS) entry which is preliminary data.</text>
</comment>
<feature type="transmembrane region" description="Helical" evidence="8">
    <location>
        <begin position="76"/>
        <end position="97"/>
    </location>
</feature>
<keyword evidence="11" id="KW-1185">Reference proteome</keyword>
<keyword evidence="2" id="KW-0813">Transport</keyword>
<keyword evidence="3 8" id="KW-0812">Transmembrane</keyword>
<evidence type="ECO:0000256" key="7">
    <source>
        <dbReference type="ARBA" id="ARBA00023303"/>
    </source>
</evidence>
<dbReference type="Pfam" id="PF07885">
    <property type="entry name" value="Ion_trans_2"/>
    <property type="match status" value="1"/>
</dbReference>
<dbReference type="InterPro" id="IPR027359">
    <property type="entry name" value="Volt_channel_dom_sf"/>
</dbReference>
<evidence type="ECO:0000256" key="1">
    <source>
        <dbReference type="ARBA" id="ARBA00004141"/>
    </source>
</evidence>
<dbReference type="Gene3D" id="1.10.287.70">
    <property type="match status" value="1"/>
</dbReference>
<evidence type="ECO:0000256" key="4">
    <source>
        <dbReference type="ARBA" id="ARBA00022989"/>
    </source>
</evidence>
<dbReference type="GO" id="GO:0005249">
    <property type="term" value="F:voltage-gated potassium channel activity"/>
    <property type="evidence" value="ECO:0007669"/>
    <property type="project" value="InterPro"/>
</dbReference>
<evidence type="ECO:0000256" key="6">
    <source>
        <dbReference type="ARBA" id="ARBA00023136"/>
    </source>
</evidence>
<keyword evidence="5" id="KW-0406">Ion transport</keyword>
<dbReference type="InterPro" id="IPR013099">
    <property type="entry name" value="K_chnl_dom"/>
</dbReference>
<keyword evidence="7" id="KW-0407">Ion channel</keyword>
<feature type="transmembrane region" description="Helical" evidence="8">
    <location>
        <begin position="195"/>
        <end position="216"/>
    </location>
</feature>
<dbReference type="Proteomes" id="UP000626220">
    <property type="component" value="Unassembled WGS sequence"/>
</dbReference>
<evidence type="ECO:0000259" key="9">
    <source>
        <dbReference type="Pfam" id="PF07885"/>
    </source>
</evidence>
<dbReference type="Gene3D" id="1.20.120.350">
    <property type="entry name" value="Voltage-gated potassium channels. Chain C"/>
    <property type="match status" value="1"/>
</dbReference>
<evidence type="ECO:0000256" key="3">
    <source>
        <dbReference type="ARBA" id="ARBA00022692"/>
    </source>
</evidence>
<dbReference type="RefSeq" id="WP_189678136.1">
    <property type="nucleotide sequence ID" value="NZ_BNCJ01000001.1"/>
</dbReference>
<dbReference type="GO" id="GO:0008076">
    <property type="term" value="C:voltage-gated potassium channel complex"/>
    <property type="evidence" value="ECO:0007669"/>
    <property type="project" value="InterPro"/>
</dbReference>
<reference evidence="10" key="2">
    <citation type="submission" date="2020-09" db="EMBL/GenBank/DDBJ databases">
        <authorList>
            <person name="Sun Q."/>
            <person name="Kim S."/>
        </authorList>
    </citation>
    <scope>NUCLEOTIDE SEQUENCE</scope>
    <source>
        <strain evidence="10">KCTC 42650</strain>
    </source>
</reference>
<evidence type="ECO:0000256" key="5">
    <source>
        <dbReference type="ARBA" id="ARBA00023065"/>
    </source>
</evidence>
<keyword evidence="4 8" id="KW-1133">Transmembrane helix</keyword>
<keyword evidence="6 8" id="KW-0472">Membrane</keyword>
<protein>
    <submittedName>
        <fullName evidence="10">Ion transporter</fullName>
    </submittedName>
</protein>
<feature type="transmembrane region" description="Helical" evidence="8">
    <location>
        <begin position="135"/>
        <end position="158"/>
    </location>
</feature>
<dbReference type="AlphaFoldDB" id="A0A8J3GU32"/>